<feature type="domain" description="PepSY" evidence="3">
    <location>
        <begin position="40"/>
        <end position="86"/>
    </location>
</feature>
<dbReference type="OrthoDB" id="3747754at2"/>
<feature type="domain" description="PepSY" evidence="3">
    <location>
        <begin position="134"/>
        <end position="181"/>
    </location>
</feature>
<keyword evidence="5" id="KW-1185">Reference proteome</keyword>
<evidence type="ECO:0000259" key="3">
    <source>
        <dbReference type="Pfam" id="PF03413"/>
    </source>
</evidence>
<reference evidence="4 5" key="1">
    <citation type="submission" date="2018-08" db="EMBL/GenBank/DDBJ databases">
        <title>Aeromicrobium sp. M2KJ-4, whole genome shotgun sequence.</title>
        <authorList>
            <person name="Tuo L."/>
        </authorList>
    </citation>
    <scope>NUCLEOTIDE SEQUENCE [LARGE SCALE GENOMIC DNA]</scope>
    <source>
        <strain evidence="4 5">M2KJ-4</strain>
    </source>
</reference>
<dbReference type="Proteomes" id="UP000265581">
    <property type="component" value="Unassembled WGS sequence"/>
</dbReference>
<feature type="region of interest" description="Disordered" evidence="1">
    <location>
        <begin position="89"/>
        <end position="165"/>
    </location>
</feature>
<accession>A0A371PBD3</accession>
<dbReference type="Pfam" id="PF03413">
    <property type="entry name" value="PepSY"/>
    <property type="match status" value="2"/>
</dbReference>
<sequence>MRTTSLRPRLAAVGLTAALALTLGACGGSDDETLSSGDRNKAEAAALKYVGGGAVTDAERGDGDDTYAYQVEVTLPNGTDIDVELDDSFKVTNSPPKASAFATGSPSATPPADPTGAAPSAGGSADDQPLTGDTLTQASEAALKAAGGGKVTETSGSDDPDHAYEVDVLMPDGQDLTVELDEGFKVTKIDR</sequence>
<evidence type="ECO:0000313" key="5">
    <source>
        <dbReference type="Proteomes" id="UP000265581"/>
    </source>
</evidence>
<feature type="compositionally biased region" description="Low complexity" evidence="1">
    <location>
        <begin position="98"/>
        <end position="107"/>
    </location>
</feature>
<protein>
    <recommendedName>
        <fullName evidence="3">PepSY domain-containing protein</fullName>
    </recommendedName>
</protein>
<feature type="chain" id="PRO_5039319442" description="PepSY domain-containing protein" evidence="2">
    <location>
        <begin position="26"/>
        <end position="191"/>
    </location>
</feature>
<gene>
    <name evidence="4" type="ORF">DX116_06650</name>
</gene>
<evidence type="ECO:0000313" key="4">
    <source>
        <dbReference type="EMBL" id="REK73239.1"/>
    </source>
</evidence>
<dbReference type="PROSITE" id="PS51257">
    <property type="entry name" value="PROKAR_LIPOPROTEIN"/>
    <property type="match status" value="1"/>
</dbReference>
<proteinExistence type="predicted"/>
<evidence type="ECO:0000256" key="2">
    <source>
        <dbReference type="SAM" id="SignalP"/>
    </source>
</evidence>
<name>A0A371PBD3_9ACTN</name>
<evidence type="ECO:0000256" key="1">
    <source>
        <dbReference type="SAM" id="MobiDB-lite"/>
    </source>
</evidence>
<keyword evidence="2" id="KW-0732">Signal</keyword>
<dbReference type="InterPro" id="IPR025711">
    <property type="entry name" value="PepSY"/>
</dbReference>
<feature type="compositionally biased region" description="Low complexity" evidence="1">
    <location>
        <begin position="114"/>
        <end position="127"/>
    </location>
</feature>
<dbReference type="Gene3D" id="3.30.505.20">
    <property type="match status" value="2"/>
</dbReference>
<feature type="signal peptide" evidence="2">
    <location>
        <begin position="1"/>
        <end position="25"/>
    </location>
</feature>
<dbReference type="RefSeq" id="WP_119703352.1">
    <property type="nucleotide sequence ID" value="NZ_JBHSOI010000001.1"/>
</dbReference>
<organism evidence="4 5">
    <name type="scientific">Aeromicrobium endophyticum</name>
    <dbReference type="NCBI Taxonomy" id="2292704"/>
    <lineage>
        <taxon>Bacteria</taxon>
        <taxon>Bacillati</taxon>
        <taxon>Actinomycetota</taxon>
        <taxon>Actinomycetes</taxon>
        <taxon>Propionibacteriales</taxon>
        <taxon>Nocardioidaceae</taxon>
        <taxon>Aeromicrobium</taxon>
    </lineage>
</organism>
<dbReference type="EMBL" id="QUBR01000001">
    <property type="protein sequence ID" value="REK73239.1"/>
    <property type="molecule type" value="Genomic_DNA"/>
</dbReference>
<dbReference type="AlphaFoldDB" id="A0A371PBD3"/>
<comment type="caution">
    <text evidence="4">The sequence shown here is derived from an EMBL/GenBank/DDBJ whole genome shotgun (WGS) entry which is preliminary data.</text>
</comment>